<keyword evidence="1" id="KW-0812">Transmembrane</keyword>
<evidence type="ECO:0000313" key="3">
    <source>
        <dbReference type="Proteomes" id="UP000228767"/>
    </source>
</evidence>
<accession>A0A2H0RFE9</accession>
<dbReference type="AlphaFoldDB" id="A0A2H0RFE9"/>
<protein>
    <recommendedName>
        <fullName evidence="4">DUF3995 domain-containing protein</fullName>
    </recommendedName>
</protein>
<evidence type="ECO:0000256" key="1">
    <source>
        <dbReference type="SAM" id="Phobius"/>
    </source>
</evidence>
<comment type="caution">
    <text evidence="2">The sequence shown here is derived from an EMBL/GenBank/DDBJ whole genome shotgun (WGS) entry which is preliminary data.</text>
</comment>
<organism evidence="2 3">
    <name type="scientific">Candidatus Vogelbacteria bacterium CG10_big_fil_rev_8_21_14_0_10_51_16</name>
    <dbReference type="NCBI Taxonomy" id="1975045"/>
    <lineage>
        <taxon>Bacteria</taxon>
        <taxon>Candidatus Vogeliibacteriota</taxon>
    </lineage>
</organism>
<feature type="transmembrane region" description="Helical" evidence="1">
    <location>
        <begin position="7"/>
        <end position="29"/>
    </location>
</feature>
<gene>
    <name evidence="2" type="ORF">COV10_00085</name>
</gene>
<sequence length="70" mass="7940">MHVTLRSYAFLSGILFAMIALVHAVRLYYGWEAIINGWVIPMWVSWTVVIIGVLIAWEAVKLSGYKGRNS</sequence>
<keyword evidence="1" id="KW-0472">Membrane</keyword>
<dbReference type="EMBL" id="PCYI01000001">
    <property type="protein sequence ID" value="PIR45272.1"/>
    <property type="molecule type" value="Genomic_DNA"/>
</dbReference>
<proteinExistence type="predicted"/>
<dbReference type="Proteomes" id="UP000228767">
    <property type="component" value="Unassembled WGS sequence"/>
</dbReference>
<feature type="transmembrane region" description="Helical" evidence="1">
    <location>
        <begin position="35"/>
        <end position="60"/>
    </location>
</feature>
<name>A0A2H0RFE9_9BACT</name>
<evidence type="ECO:0008006" key="4">
    <source>
        <dbReference type="Google" id="ProtNLM"/>
    </source>
</evidence>
<keyword evidence="1" id="KW-1133">Transmembrane helix</keyword>
<evidence type="ECO:0000313" key="2">
    <source>
        <dbReference type="EMBL" id="PIR45272.1"/>
    </source>
</evidence>
<reference evidence="2 3" key="1">
    <citation type="submission" date="2017-09" db="EMBL/GenBank/DDBJ databases">
        <title>Depth-based differentiation of microbial function through sediment-hosted aquifers and enrichment of novel symbionts in the deep terrestrial subsurface.</title>
        <authorList>
            <person name="Probst A.J."/>
            <person name="Ladd B."/>
            <person name="Jarett J.K."/>
            <person name="Geller-Mcgrath D.E."/>
            <person name="Sieber C.M."/>
            <person name="Emerson J.B."/>
            <person name="Anantharaman K."/>
            <person name="Thomas B.C."/>
            <person name="Malmstrom R."/>
            <person name="Stieglmeier M."/>
            <person name="Klingl A."/>
            <person name="Woyke T."/>
            <person name="Ryan C.M."/>
            <person name="Banfield J.F."/>
        </authorList>
    </citation>
    <scope>NUCLEOTIDE SEQUENCE [LARGE SCALE GENOMIC DNA]</scope>
    <source>
        <strain evidence="2">CG10_big_fil_rev_8_21_14_0_10_51_16</strain>
    </source>
</reference>